<accession>A0A7J6UNM0</accession>
<reference evidence="5 6" key="1">
    <citation type="submission" date="2020-04" db="EMBL/GenBank/DDBJ databases">
        <title>Perkinsus olseni comparative genomics.</title>
        <authorList>
            <person name="Bogema D.R."/>
        </authorList>
    </citation>
    <scope>NUCLEOTIDE SEQUENCE [LARGE SCALE GENOMIC DNA]</scope>
    <source>
        <strain evidence="3">ATCC PRA-205</strain>
        <strain evidence="4 5">ATCC PRA-207</strain>
    </source>
</reference>
<dbReference type="Proteomes" id="UP000553632">
    <property type="component" value="Unassembled WGS sequence"/>
</dbReference>
<evidence type="ECO:0000256" key="2">
    <source>
        <dbReference type="SAM" id="SignalP"/>
    </source>
</evidence>
<evidence type="ECO:0000313" key="6">
    <source>
        <dbReference type="Proteomes" id="UP000574390"/>
    </source>
</evidence>
<feature type="chain" id="PRO_5036400802" evidence="2">
    <location>
        <begin position="21"/>
        <end position="104"/>
    </location>
</feature>
<dbReference type="EMBL" id="JABANM010038029">
    <property type="protein sequence ID" value="KAF4679133.1"/>
    <property type="molecule type" value="Genomic_DNA"/>
</dbReference>
<dbReference type="Proteomes" id="UP000574390">
    <property type="component" value="Unassembled WGS sequence"/>
</dbReference>
<dbReference type="AlphaFoldDB" id="A0A7J6UNM0"/>
<evidence type="ECO:0000256" key="1">
    <source>
        <dbReference type="SAM" id="MobiDB-lite"/>
    </source>
</evidence>
<feature type="region of interest" description="Disordered" evidence="1">
    <location>
        <begin position="55"/>
        <end position="84"/>
    </location>
</feature>
<protein>
    <submittedName>
        <fullName evidence="4">Uncharacterized protein</fullName>
    </submittedName>
</protein>
<dbReference type="EMBL" id="JABANO010000846">
    <property type="protein sequence ID" value="KAF4758900.1"/>
    <property type="molecule type" value="Genomic_DNA"/>
</dbReference>
<evidence type="ECO:0000313" key="5">
    <source>
        <dbReference type="Proteomes" id="UP000553632"/>
    </source>
</evidence>
<feature type="compositionally biased region" description="Basic and acidic residues" evidence="1">
    <location>
        <begin position="55"/>
        <end position="69"/>
    </location>
</feature>
<keyword evidence="2" id="KW-0732">Signal</keyword>
<comment type="caution">
    <text evidence="4">The sequence shown here is derived from an EMBL/GenBank/DDBJ whole genome shotgun (WGS) entry which is preliminary data.</text>
</comment>
<organism evidence="4 5">
    <name type="scientific">Perkinsus olseni</name>
    <name type="common">Perkinsus atlanticus</name>
    <dbReference type="NCBI Taxonomy" id="32597"/>
    <lineage>
        <taxon>Eukaryota</taxon>
        <taxon>Sar</taxon>
        <taxon>Alveolata</taxon>
        <taxon>Perkinsozoa</taxon>
        <taxon>Perkinsea</taxon>
        <taxon>Perkinsida</taxon>
        <taxon>Perkinsidae</taxon>
        <taxon>Perkinsus</taxon>
    </lineage>
</organism>
<sequence>MLGFMRLLIIGVFFVLSTRALELTGGGAGGGRGLSSGAKTKKGISTMKGAYKLKDGGKEYREEQEKKEAAAGAAGGEDEKGGGIPWAKRAYGTFFSTKKGEERK</sequence>
<evidence type="ECO:0000313" key="4">
    <source>
        <dbReference type="EMBL" id="KAF4758900.1"/>
    </source>
</evidence>
<keyword evidence="5" id="KW-1185">Reference proteome</keyword>
<dbReference type="OMA" id="PWAKRAY"/>
<evidence type="ECO:0000313" key="3">
    <source>
        <dbReference type="EMBL" id="KAF4679133.1"/>
    </source>
</evidence>
<proteinExistence type="predicted"/>
<name>A0A7J6UNM0_PEROL</name>
<gene>
    <name evidence="3" type="ORF">FOZ62_026751</name>
    <name evidence="4" type="ORF">FOZ63_002601</name>
</gene>
<feature type="signal peptide" evidence="2">
    <location>
        <begin position="1"/>
        <end position="20"/>
    </location>
</feature>